<comment type="caution">
    <text evidence="8">The sequence shown here is derived from an EMBL/GenBank/DDBJ whole genome shotgun (WGS) entry which is preliminary data.</text>
</comment>
<dbReference type="Gene3D" id="1.20.1250.20">
    <property type="entry name" value="MFS general substrate transporter like domains"/>
    <property type="match status" value="1"/>
</dbReference>
<evidence type="ECO:0000313" key="8">
    <source>
        <dbReference type="EMBL" id="MCU7377033.1"/>
    </source>
</evidence>
<feature type="domain" description="Major facilitator superfamily (MFS) profile" evidence="7">
    <location>
        <begin position="17"/>
        <end position="414"/>
    </location>
</feature>
<dbReference type="PANTHER" id="PTHR11360:SF284">
    <property type="entry name" value="EG:103B4.3 PROTEIN-RELATED"/>
    <property type="match status" value="1"/>
</dbReference>
<gene>
    <name evidence="8" type="ORF">OBO34_01550</name>
</gene>
<feature type="transmembrane region" description="Helical" evidence="6">
    <location>
        <begin position="109"/>
        <end position="132"/>
    </location>
</feature>
<feature type="transmembrane region" description="Helical" evidence="6">
    <location>
        <begin position="85"/>
        <end position="103"/>
    </location>
</feature>
<feature type="transmembrane region" description="Helical" evidence="6">
    <location>
        <begin position="270"/>
        <end position="292"/>
    </location>
</feature>
<dbReference type="InterPro" id="IPR020846">
    <property type="entry name" value="MFS_dom"/>
</dbReference>
<keyword evidence="2" id="KW-0813">Transport</keyword>
<feature type="transmembrane region" description="Helical" evidence="6">
    <location>
        <begin position="175"/>
        <end position="195"/>
    </location>
</feature>
<evidence type="ECO:0000256" key="3">
    <source>
        <dbReference type="ARBA" id="ARBA00022692"/>
    </source>
</evidence>
<evidence type="ECO:0000256" key="4">
    <source>
        <dbReference type="ARBA" id="ARBA00022989"/>
    </source>
</evidence>
<dbReference type="RefSeq" id="WP_253020553.1">
    <property type="nucleotide sequence ID" value="NZ_JAOSHN010000001.1"/>
</dbReference>
<dbReference type="SUPFAM" id="SSF103473">
    <property type="entry name" value="MFS general substrate transporter"/>
    <property type="match status" value="1"/>
</dbReference>
<reference evidence="8" key="1">
    <citation type="submission" date="2022-09" db="EMBL/GenBank/DDBJ databases">
        <title>Culturomic study of gut microbiota in children with autism spectrum disorder.</title>
        <authorList>
            <person name="Efimov B.A."/>
            <person name="Chaplin A.V."/>
            <person name="Sokolova S.R."/>
            <person name="Pikina A.P."/>
            <person name="Korzhanova M."/>
            <person name="Belova V."/>
            <person name="Korostin D."/>
        </authorList>
    </citation>
    <scope>NUCLEOTIDE SEQUENCE</scope>
    <source>
        <strain evidence="8">ASD5510</strain>
    </source>
</reference>
<evidence type="ECO:0000256" key="2">
    <source>
        <dbReference type="ARBA" id="ARBA00022448"/>
    </source>
</evidence>
<comment type="subcellular location">
    <subcellularLocation>
        <location evidence="1">Cell membrane</location>
        <topology evidence="1">Multi-pass membrane protein</topology>
    </subcellularLocation>
</comment>
<feature type="transmembrane region" description="Helical" evidence="6">
    <location>
        <begin position="324"/>
        <end position="348"/>
    </location>
</feature>
<keyword evidence="4 6" id="KW-1133">Transmembrane helix</keyword>
<feature type="transmembrane region" description="Helical" evidence="6">
    <location>
        <begin position="389"/>
        <end position="410"/>
    </location>
</feature>
<evidence type="ECO:0000256" key="1">
    <source>
        <dbReference type="ARBA" id="ARBA00004651"/>
    </source>
</evidence>
<protein>
    <submittedName>
        <fullName evidence="8">MFS transporter</fullName>
    </submittedName>
</protein>
<feature type="transmembrane region" description="Helical" evidence="6">
    <location>
        <begin position="144"/>
        <end position="163"/>
    </location>
</feature>
<dbReference type="Proteomes" id="UP001065549">
    <property type="component" value="Unassembled WGS sequence"/>
</dbReference>
<proteinExistence type="predicted"/>
<organism evidence="8 9">
    <name type="scientific">Hominibacterium faecale</name>
    <dbReference type="NCBI Taxonomy" id="2839743"/>
    <lineage>
        <taxon>Bacteria</taxon>
        <taxon>Bacillati</taxon>
        <taxon>Bacillota</taxon>
        <taxon>Clostridia</taxon>
        <taxon>Peptostreptococcales</taxon>
        <taxon>Anaerovoracaceae</taxon>
        <taxon>Hominibacterium</taxon>
    </lineage>
</organism>
<sequence length="419" mass="44787">MNKVGLRQNGRFYYGWVLMIVGFLMMSIAYTGCISITSVFVIPVTEAFGVDRGSFLLYQTILLLVSIGVTAYYGKRMAKGNVKRIVVISALVAAAGYVIFAMAKSLYMFYFGAIFLGVGFSNCTVLPLSIILNNWFGGKVRGTAMGFCFVGSGVGGLVILPLLNSVISSSGWRTGYLVLAVLFGVVAAMALIFLVKTPEQRGFVRMGETLAETQKESTGEAKGMVVREALKTPMFWMIAASATLTTFGSTAILFNSAPFFIDCGFSVEKAALIASFNLGMIAIGKILIGFLCDKFGTKFGSIFSAVIFGLQFVCLALMTINPVVFVFGAVICYGIGGGGITVCPPLLVNALFGEKDYGNIAAGMNMATNFGGTFGGTLAAVIFDVTGSYVAFWCMAAGSMAIVVILRLICFRLRKKYTY</sequence>
<keyword evidence="9" id="KW-1185">Reference proteome</keyword>
<dbReference type="PANTHER" id="PTHR11360">
    <property type="entry name" value="MONOCARBOXYLATE TRANSPORTER"/>
    <property type="match status" value="1"/>
</dbReference>
<feature type="transmembrane region" description="Helical" evidence="6">
    <location>
        <begin position="234"/>
        <end position="254"/>
    </location>
</feature>
<evidence type="ECO:0000256" key="5">
    <source>
        <dbReference type="ARBA" id="ARBA00023136"/>
    </source>
</evidence>
<name>A0A9J6QIV5_9FIRM</name>
<evidence type="ECO:0000313" key="9">
    <source>
        <dbReference type="Proteomes" id="UP001065549"/>
    </source>
</evidence>
<dbReference type="InterPro" id="IPR050327">
    <property type="entry name" value="Proton-linked_MCT"/>
</dbReference>
<dbReference type="EMBL" id="JAOSHN010000001">
    <property type="protein sequence ID" value="MCU7377033.1"/>
    <property type="molecule type" value="Genomic_DNA"/>
</dbReference>
<dbReference type="PROSITE" id="PS50850">
    <property type="entry name" value="MFS"/>
    <property type="match status" value="1"/>
</dbReference>
<feature type="transmembrane region" description="Helical" evidence="6">
    <location>
        <begin position="12"/>
        <end position="43"/>
    </location>
</feature>
<dbReference type="GO" id="GO:0005886">
    <property type="term" value="C:plasma membrane"/>
    <property type="evidence" value="ECO:0007669"/>
    <property type="project" value="UniProtKB-SubCell"/>
</dbReference>
<dbReference type="InterPro" id="IPR011701">
    <property type="entry name" value="MFS"/>
</dbReference>
<accession>A0A9J6QIV5</accession>
<evidence type="ECO:0000259" key="7">
    <source>
        <dbReference type="PROSITE" id="PS50850"/>
    </source>
</evidence>
<feature type="transmembrane region" description="Helical" evidence="6">
    <location>
        <begin position="55"/>
        <end position="73"/>
    </location>
</feature>
<feature type="transmembrane region" description="Helical" evidence="6">
    <location>
        <begin position="360"/>
        <end position="383"/>
    </location>
</feature>
<evidence type="ECO:0000256" key="6">
    <source>
        <dbReference type="SAM" id="Phobius"/>
    </source>
</evidence>
<feature type="transmembrane region" description="Helical" evidence="6">
    <location>
        <begin position="299"/>
        <end position="318"/>
    </location>
</feature>
<keyword evidence="3 6" id="KW-0812">Transmembrane</keyword>
<dbReference type="Pfam" id="PF07690">
    <property type="entry name" value="MFS_1"/>
    <property type="match status" value="1"/>
</dbReference>
<dbReference type="AlphaFoldDB" id="A0A9J6QIV5"/>
<dbReference type="GO" id="GO:0022857">
    <property type="term" value="F:transmembrane transporter activity"/>
    <property type="evidence" value="ECO:0007669"/>
    <property type="project" value="InterPro"/>
</dbReference>
<keyword evidence="5 6" id="KW-0472">Membrane</keyword>
<dbReference type="InterPro" id="IPR036259">
    <property type="entry name" value="MFS_trans_sf"/>
</dbReference>